<name>A0A852TVL0_9ACTN</name>
<dbReference type="InterPro" id="IPR027434">
    <property type="entry name" value="Homing_endonucl"/>
</dbReference>
<gene>
    <name evidence="1" type="ORF">HDA32_003646</name>
</gene>
<organism evidence="1 2">
    <name type="scientific">Spinactinospora alkalitolerans</name>
    <dbReference type="NCBI Taxonomy" id="687207"/>
    <lineage>
        <taxon>Bacteria</taxon>
        <taxon>Bacillati</taxon>
        <taxon>Actinomycetota</taxon>
        <taxon>Actinomycetes</taxon>
        <taxon>Streptosporangiales</taxon>
        <taxon>Nocardiopsidaceae</taxon>
        <taxon>Spinactinospora</taxon>
    </lineage>
</organism>
<dbReference type="SUPFAM" id="SSF55608">
    <property type="entry name" value="Homing endonucleases"/>
    <property type="match status" value="1"/>
</dbReference>
<evidence type="ECO:0000313" key="2">
    <source>
        <dbReference type="Proteomes" id="UP000589036"/>
    </source>
</evidence>
<dbReference type="Proteomes" id="UP000589036">
    <property type="component" value="Unassembled WGS sequence"/>
</dbReference>
<reference evidence="1 2" key="1">
    <citation type="submission" date="2020-07" db="EMBL/GenBank/DDBJ databases">
        <title>Sequencing the genomes of 1000 actinobacteria strains.</title>
        <authorList>
            <person name="Klenk H.-P."/>
        </authorList>
    </citation>
    <scope>NUCLEOTIDE SEQUENCE [LARGE SCALE GENOMIC DNA]</scope>
    <source>
        <strain evidence="1 2">CXB654</strain>
    </source>
</reference>
<dbReference type="EMBL" id="JACCCC010000001">
    <property type="protein sequence ID" value="NYE48526.1"/>
    <property type="molecule type" value="Genomic_DNA"/>
</dbReference>
<accession>A0A852TVL0</accession>
<protein>
    <recommendedName>
        <fullName evidence="3">DOD-type homing endonuclease domain-containing protein</fullName>
    </recommendedName>
</protein>
<evidence type="ECO:0000313" key="1">
    <source>
        <dbReference type="EMBL" id="NYE48526.1"/>
    </source>
</evidence>
<comment type="caution">
    <text evidence="1">The sequence shown here is derived from an EMBL/GenBank/DDBJ whole genome shotgun (WGS) entry which is preliminary data.</text>
</comment>
<proteinExistence type="predicted"/>
<evidence type="ECO:0008006" key="3">
    <source>
        <dbReference type="Google" id="ProtNLM"/>
    </source>
</evidence>
<sequence length="153" mass="17901">MIEECVDTLEAVLPGHKVSVLNREGCKEVTARWKHWPCYFPQHGPGMKHLRRIELAPWQCDIVDRYPEDFLRGLFHSDGCRITNRIRRTVAGEARRYEYPRYFFSNVSRDIMELCGFVLDQLGIEWKMANAKNLSVAQRASVARMDEFIGPKR</sequence>
<keyword evidence="2" id="KW-1185">Reference proteome</keyword>
<dbReference type="AlphaFoldDB" id="A0A852TVL0"/>
<dbReference type="RefSeq" id="WP_312863233.1">
    <property type="nucleotide sequence ID" value="NZ_BAAAYY010000004.1"/>
</dbReference>